<dbReference type="Proteomes" id="UP000241890">
    <property type="component" value="Unassembled WGS sequence"/>
</dbReference>
<dbReference type="SUPFAM" id="SSF52374">
    <property type="entry name" value="Nucleotidylyl transferase"/>
    <property type="match status" value="1"/>
</dbReference>
<dbReference type="UniPathway" id="UPA00253">
    <property type="reaction ID" value="UER00600"/>
</dbReference>
<comment type="caution">
    <text evidence="9">The sequence shown here is derived from an EMBL/GenBank/DDBJ whole genome shotgun (WGS) entry which is preliminary data.</text>
</comment>
<dbReference type="InParanoid" id="A0A2R5G9M5"/>
<evidence type="ECO:0000256" key="4">
    <source>
        <dbReference type="ARBA" id="ARBA00022695"/>
    </source>
</evidence>
<evidence type="ECO:0000313" key="9">
    <source>
        <dbReference type="EMBL" id="GBG27740.1"/>
    </source>
</evidence>
<dbReference type="PANTHER" id="PTHR39321:SF3">
    <property type="entry name" value="PHOSPHOPANTETHEINE ADENYLYLTRANSFERASE"/>
    <property type="match status" value="1"/>
</dbReference>
<sequence>MATAGRQRVAIFGSSVDPPTGTGGHLGLVSFLASKFDGVLVLPVYEHIFDSKRSRLAPFEHRVEMAKRCFAGVEGKVEVSLVEKEVAQLVEAGQRVGTYDVLEHLRKIPENKNRDFVLALGGDTFADIVAGKWKNGNEILASTEIAVISRPGVAATEYDPSKVKGVCFYEMPRASDVSSTAAREACAVGDEETLAKHLHPDVVAYIKANKLYGYGHEAENAEAPAPIDAT</sequence>
<evidence type="ECO:0000256" key="3">
    <source>
        <dbReference type="ARBA" id="ARBA00022679"/>
    </source>
</evidence>
<organism evidence="9 10">
    <name type="scientific">Hondaea fermentalgiana</name>
    <dbReference type="NCBI Taxonomy" id="2315210"/>
    <lineage>
        <taxon>Eukaryota</taxon>
        <taxon>Sar</taxon>
        <taxon>Stramenopiles</taxon>
        <taxon>Bigyra</taxon>
        <taxon>Labyrinthulomycetes</taxon>
        <taxon>Thraustochytrida</taxon>
        <taxon>Thraustochytriidae</taxon>
        <taxon>Hondaea</taxon>
    </lineage>
</organism>
<protein>
    <recommendedName>
        <fullName evidence="8">Cytidyltransferase-like domain-containing protein</fullName>
    </recommendedName>
</protein>
<dbReference type="EMBL" id="BEYU01000035">
    <property type="protein sequence ID" value="GBG27740.1"/>
    <property type="molecule type" value="Genomic_DNA"/>
</dbReference>
<dbReference type="InterPro" id="IPR004821">
    <property type="entry name" value="Cyt_trans-like"/>
</dbReference>
<keyword evidence="7" id="KW-0520">NAD</keyword>
<evidence type="ECO:0000313" key="10">
    <source>
        <dbReference type="Proteomes" id="UP000241890"/>
    </source>
</evidence>
<reference evidence="9 10" key="1">
    <citation type="submission" date="2017-12" db="EMBL/GenBank/DDBJ databases">
        <title>Sequencing, de novo assembly and annotation of complete genome of a new Thraustochytrid species, strain FCC1311.</title>
        <authorList>
            <person name="Sedici K."/>
            <person name="Godart F."/>
            <person name="Aiese Cigliano R."/>
            <person name="Sanseverino W."/>
            <person name="Barakat M."/>
            <person name="Ortet P."/>
            <person name="Marechal E."/>
            <person name="Cagnac O."/>
            <person name="Amato A."/>
        </authorList>
    </citation>
    <scope>NUCLEOTIDE SEQUENCE [LARGE SCALE GENOMIC DNA]</scope>
</reference>
<dbReference type="Gene3D" id="3.40.50.620">
    <property type="entry name" value="HUPs"/>
    <property type="match status" value="1"/>
</dbReference>
<evidence type="ECO:0000256" key="6">
    <source>
        <dbReference type="ARBA" id="ARBA00022840"/>
    </source>
</evidence>
<gene>
    <name evidence="9" type="ORF">FCC1311_039632</name>
</gene>
<feature type="domain" description="Cytidyltransferase-like" evidence="8">
    <location>
        <begin position="22"/>
        <end position="184"/>
    </location>
</feature>
<dbReference type="InterPro" id="IPR005248">
    <property type="entry name" value="NadD/NMNAT"/>
</dbReference>
<dbReference type="InterPro" id="IPR014729">
    <property type="entry name" value="Rossmann-like_a/b/a_fold"/>
</dbReference>
<evidence type="ECO:0000256" key="7">
    <source>
        <dbReference type="ARBA" id="ARBA00023027"/>
    </source>
</evidence>
<accession>A0A2R5G9M5</accession>
<evidence type="ECO:0000256" key="1">
    <source>
        <dbReference type="ARBA" id="ARBA00004790"/>
    </source>
</evidence>
<dbReference type="CDD" id="cd02165">
    <property type="entry name" value="NMNAT"/>
    <property type="match status" value="1"/>
</dbReference>
<proteinExistence type="predicted"/>
<evidence type="ECO:0000259" key="8">
    <source>
        <dbReference type="Pfam" id="PF01467"/>
    </source>
</evidence>
<keyword evidence="10" id="KW-1185">Reference proteome</keyword>
<keyword evidence="5" id="KW-0547">Nucleotide-binding</keyword>
<evidence type="ECO:0000256" key="5">
    <source>
        <dbReference type="ARBA" id="ARBA00022741"/>
    </source>
</evidence>
<dbReference type="AlphaFoldDB" id="A0A2R5G9M5"/>
<comment type="pathway">
    <text evidence="1">Cofactor biosynthesis; NAD(+) biosynthesis.</text>
</comment>
<dbReference type="PANTHER" id="PTHR39321">
    <property type="entry name" value="NICOTINATE-NUCLEOTIDE ADENYLYLTRANSFERASE-RELATED"/>
    <property type="match status" value="1"/>
</dbReference>
<evidence type="ECO:0000256" key="2">
    <source>
        <dbReference type="ARBA" id="ARBA00022642"/>
    </source>
</evidence>
<keyword evidence="2" id="KW-0662">Pyridine nucleotide biosynthesis</keyword>
<dbReference type="GO" id="GO:0005524">
    <property type="term" value="F:ATP binding"/>
    <property type="evidence" value="ECO:0007669"/>
    <property type="project" value="UniProtKB-KW"/>
</dbReference>
<dbReference type="OrthoDB" id="422187at2759"/>
<name>A0A2R5G9M5_9STRA</name>
<keyword evidence="6" id="KW-0067">ATP-binding</keyword>
<dbReference type="GO" id="GO:0009435">
    <property type="term" value="P:NAD+ biosynthetic process"/>
    <property type="evidence" value="ECO:0007669"/>
    <property type="project" value="UniProtKB-UniPathway"/>
</dbReference>
<keyword evidence="3" id="KW-0808">Transferase</keyword>
<keyword evidence="4" id="KW-0548">Nucleotidyltransferase</keyword>
<dbReference type="Pfam" id="PF01467">
    <property type="entry name" value="CTP_transf_like"/>
    <property type="match status" value="1"/>
</dbReference>
<dbReference type="GO" id="GO:0070566">
    <property type="term" value="F:adenylyltransferase activity"/>
    <property type="evidence" value="ECO:0007669"/>
    <property type="project" value="UniProtKB-ARBA"/>
</dbReference>